<dbReference type="Proteomes" id="UP001431209">
    <property type="component" value="Unassembled WGS sequence"/>
</dbReference>
<proteinExistence type="inferred from homology"/>
<evidence type="ECO:0000313" key="4">
    <source>
        <dbReference type="EMBL" id="KAL0476753.1"/>
    </source>
</evidence>
<dbReference type="Gene3D" id="3.90.70.10">
    <property type="entry name" value="Cysteine proteinases"/>
    <property type="match status" value="1"/>
</dbReference>
<organism evidence="5 6">
    <name type="scientific">Acrasis kona</name>
    <dbReference type="NCBI Taxonomy" id="1008807"/>
    <lineage>
        <taxon>Eukaryota</taxon>
        <taxon>Discoba</taxon>
        <taxon>Heterolobosea</taxon>
        <taxon>Tetramitia</taxon>
        <taxon>Eutetramitia</taxon>
        <taxon>Acrasidae</taxon>
        <taxon>Acrasis</taxon>
    </lineage>
</organism>
<dbReference type="EMBL" id="JAOPGA020000945">
    <property type="protein sequence ID" value="KAL0483191.1"/>
    <property type="molecule type" value="Genomic_DNA"/>
</dbReference>
<dbReference type="EMBL" id="JAOPGA020000087">
    <property type="protein sequence ID" value="KAL0476753.1"/>
    <property type="molecule type" value="Genomic_DNA"/>
</dbReference>
<protein>
    <submittedName>
        <fullName evidence="4 5">Cathepsin B</fullName>
    </submittedName>
</protein>
<dbReference type="PRINTS" id="PR00705">
    <property type="entry name" value="PAPAIN"/>
</dbReference>
<dbReference type="PANTHER" id="PTHR12411">
    <property type="entry name" value="CYSTEINE PROTEASE FAMILY C1-RELATED"/>
    <property type="match status" value="1"/>
</dbReference>
<feature type="domain" description="Peptidase C1A papain C-terminal" evidence="3">
    <location>
        <begin position="79"/>
        <end position="310"/>
    </location>
</feature>
<gene>
    <name evidence="4" type="ORF">AKO1_002798</name>
    <name evidence="5" type="ORF">AKO1_014848</name>
</gene>
<sequence length="319" mass="35605">MKSIVFIALLVAYVLADGELASMINQQGLSWEAEENHMTRMNRNKAKSMMGTIMPKYTRYTEDEMNTITKFEQDNANDLPEEFDARDKWPKCIHPVRNQEHCGSCWAFAASEAASDRFCIASNGTIDVVLSPQDMVSCSWLNFGCQGGMIANAWIYLWLTGVAPDSCVPYTAGNGTVESCPSNCKDKLTDSVSNRKFHMKYVYPVGTWFNFWNRERLIQKEILSGGSVEAGFTVYEDFLHYKTGVYKYTTGSMLGGHAIKIVGWGVDSKTGLKYWTVVNSWSESWGEKGTFKIQRGTNECGIEGNVMSGVPNVASAPKL</sequence>
<comment type="caution">
    <text evidence="5">The sequence shown here is derived from an EMBL/GenBank/DDBJ whole genome shotgun (WGS) entry which is preliminary data.</text>
</comment>
<feature type="chain" id="PRO_5044718152" evidence="2">
    <location>
        <begin position="17"/>
        <end position="319"/>
    </location>
</feature>
<reference evidence="5 6" key="1">
    <citation type="submission" date="2024-03" db="EMBL/GenBank/DDBJ databases">
        <title>The Acrasis kona genome and developmental transcriptomes reveal deep origins of eukaryotic multicellular pathways.</title>
        <authorList>
            <person name="Sheikh S."/>
            <person name="Fu C.-J."/>
            <person name="Brown M.W."/>
            <person name="Baldauf S.L."/>
        </authorList>
    </citation>
    <scope>NUCLEOTIDE SEQUENCE [LARGE SCALE GENOMIC DNA]</scope>
    <source>
        <strain evidence="5 6">ATCC MYA-3509</strain>
    </source>
</reference>
<dbReference type="PROSITE" id="PS00639">
    <property type="entry name" value="THIOL_PROTEASE_HIS"/>
    <property type="match status" value="1"/>
</dbReference>
<feature type="signal peptide" evidence="2">
    <location>
        <begin position="1"/>
        <end position="16"/>
    </location>
</feature>
<dbReference type="Pfam" id="PF00112">
    <property type="entry name" value="Peptidase_C1"/>
    <property type="match status" value="1"/>
</dbReference>
<dbReference type="InterPro" id="IPR025660">
    <property type="entry name" value="Pept_his_AS"/>
</dbReference>
<evidence type="ECO:0000313" key="6">
    <source>
        <dbReference type="Proteomes" id="UP001431209"/>
    </source>
</evidence>
<keyword evidence="2" id="KW-0732">Signal</keyword>
<comment type="similarity">
    <text evidence="1">Belongs to the peptidase C1 family.</text>
</comment>
<dbReference type="CDD" id="cd02620">
    <property type="entry name" value="Peptidase_C1A_CathepsinB"/>
    <property type="match status" value="1"/>
</dbReference>
<name>A0AAW2Z083_9EUKA</name>
<accession>A0AAW2Z083</accession>
<dbReference type="AlphaFoldDB" id="A0AAW2Z083"/>
<dbReference type="SUPFAM" id="SSF54001">
    <property type="entry name" value="Cysteine proteinases"/>
    <property type="match status" value="1"/>
</dbReference>
<dbReference type="InterPro" id="IPR000169">
    <property type="entry name" value="Pept_cys_AS"/>
</dbReference>
<dbReference type="InterPro" id="IPR013128">
    <property type="entry name" value="Peptidase_C1A"/>
</dbReference>
<dbReference type="InterPro" id="IPR000668">
    <property type="entry name" value="Peptidase_C1A_C"/>
</dbReference>
<evidence type="ECO:0000313" key="5">
    <source>
        <dbReference type="EMBL" id="KAL0483191.1"/>
    </source>
</evidence>
<evidence type="ECO:0000256" key="2">
    <source>
        <dbReference type="SAM" id="SignalP"/>
    </source>
</evidence>
<evidence type="ECO:0000259" key="3">
    <source>
        <dbReference type="SMART" id="SM00645"/>
    </source>
</evidence>
<dbReference type="SMART" id="SM00645">
    <property type="entry name" value="Pept_C1"/>
    <property type="match status" value="1"/>
</dbReference>
<dbReference type="GO" id="GO:0008234">
    <property type="term" value="F:cysteine-type peptidase activity"/>
    <property type="evidence" value="ECO:0007669"/>
    <property type="project" value="InterPro"/>
</dbReference>
<dbReference type="PROSITE" id="PS00139">
    <property type="entry name" value="THIOL_PROTEASE_CYS"/>
    <property type="match status" value="1"/>
</dbReference>
<dbReference type="InterPro" id="IPR038765">
    <property type="entry name" value="Papain-like_cys_pep_sf"/>
</dbReference>
<dbReference type="GO" id="GO:0006508">
    <property type="term" value="P:proteolysis"/>
    <property type="evidence" value="ECO:0007669"/>
    <property type="project" value="InterPro"/>
</dbReference>
<keyword evidence="6" id="KW-1185">Reference proteome</keyword>
<evidence type="ECO:0000256" key="1">
    <source>
        <dbReference type="ARBA" id="ARBA00008455"/>
    </source>
</evidence>